<feature type="compositionally biased region" description="Polar residues" evidence="1">
    <location>
        <begin position="24"/>
        <end position="35"/>
    </location>
</feature>
<organism evidence="2 3">
    <name type="scientific">Tanacetum coccineum</name>
    <dbReference type="NCBI Taxonomy" id="301880"/>
    <lineage>
        <taxon>Eukaryota</taxon>
        <taxon>Viridiplantae</taxon>
        <taxon>Streptophyta</taxon>
        <taxon>Embryophyta</taxon>
        <taxon>Tracheophyta</taxon>
        <taxon>Spermatophyta</taxon>
        <taxon>Magnoliopsida</taxon>
        <taxon>eudicotyledons</taxon>
        <taxon>Gunneridae</taxon>
        <taxon>Pentapetalae</taxon>
        <taxon>asterids</taxon>
        <taxon>campanulids</taxon>
        <taxon>Asterales</taxon>
        <taxon>Asteraceae</taxon>
        <taxon>Asteroideae</taxon>
        <taxon>Anthemideae</taxon>
        <taxon>Anthemidinae</taxon>
        <taxon>Tanacetum</taxon>
    </lineage>
</organism>
<accession>A0ABQ5I207</accession>
<reference evidence="2" key="1">
    <citation type="journal article" date="2022" name="Int. J. Mol. Sci.">
        <title>Draft Genome of Tanacetum Coccineum: Genomic Comparison of Closely Related Tanacetum-Family Plants.</title>
        <authorList>
            <person name="Yamashiro T."/>
            <person name="Shiraishi A."/>
            <person name="Nakayama K."/>
            <person name="Satake H."/>
        </authorList>
    </citation>
    <scope>NUCLEOTIDE SEQUENCE</scope>
</reference>
<name>A0ABQ5I207_9ASTR</name>
<evidence type="ECO:0000313" key="2">
    <source>
        <dbReference type="EMBL" id="GJT93567.1"/>
    </source>
</evidence>
<reference evidence="2" key="2">
    <citation type="submission" date="2022-01" db="EMBL/GenBank/DDBJ databases">
        <authorList>
            <person name="Yamashiro T."/>
            <person name="Shiraishi A."/>
            <person name="Satake H."/>
            <person name="Nakayama K."/>
        </authorList>
    </citation>
    <scope>NUCLEOTIDE SEQUENCE</scope>
</reference>
<sequence>MDTGDAHPMNIDEESDYSVEEIGNLTQSEGAASTSRPKKQKRKLTSGYMGRVQVEATKTESEKRAAYLPAWFKANPSGFAMAFD</sequence>
<feature type="region of interest" description="Disordered" evidence="1">
    <location>
        <begin position="1"/>
        <end position="47"/>
    </location>
</feature>
<gene>
    <name evidence="2" type="ORF">Tco_1082412</name>
</gene>
<dbReference type="Proteomes" id="UP001151760">
    <property type="component" value="Unassembled WGS sequence"/>
</dbReference>
<protein>
    <submittedName>
        <fullName evidence="2">Uncharacterized protein</fullName>
    </submittedName>
</protein>
<comment type="caution">
    <text evidence="2">The sequence shown here is derived from an EMBL/GenBank/DDBJ whole genome shotgun (WGS) entry which is preliminary data.</text>
</comment>
<evidence type="ECO:0000256" key="1">
    <source>
        <dbReference type="SAM" id="MobiDB-lite"/>
    </source>
</evidence>
<proteinExistence type="predicted"/>
<evidence type="ECO:0000313" key="3">
    <source>
        <dbReference type="Proteomes" id="UP001151760"/>
    </source>
</evidence>
<keyword evidence="3" id="KW-1185">Reference proteome</keyword>
<dbReference type="EMBL" id="BQNB010020215">
    <property type="protein sequence ID" value="GJT93567.1"/>
    <property type="molecule type" value="Genomic_DNA"/>
</dbReference>